<evidence type="ECO:0000256" key="5">
    <source>
        <dbReference type="ARBA" id="ARBA00022989"/>
    </source>
</evidence>
<evidence type="ECO:0000256" key="2">
    <source>
        <dbReference type="ARBA" id="ARBA00009298"/>
    </source>
</evidence>
<keyword evidence="4 7" id="KW-0812">Transmembrane</keyword>
<evidence type="ECO:0000256" key="4">
    <source>
        <dbReference type="ARBA" id="ARBA00022692"/>
    </source>
</evidence>
<dbReference type="PRINTS" id="PR01837">
    <property type="entry name" value="MGTCSAPBPROT"/>
</dbReference>
<dbReference type="RefSeq" id="WP_189565686.1">
    <property type="nucleotide sequence ID" value="NZ_BMXF01000003.1"/>
</dbReference>
<evidence type="ECO:0000256" key="1">
    <source>
        <dbReference type="ARBA" id="ARBA00004651"/>
    </source>
</evidence>
<evidence type="ECO:0000313" key="10">
    <source>
        <dbReference type="Proteomes" id="UP000598271"/>
    </source>
</evidence>
<evidence type="ECO:0000256" key="7">
    <source>
        <dbReference type="SAM" id="Phobius"/>
    </source>
</evidence>
<feature type="transmembrane region" description="Helical" evidence="7">
    <location>
        <begin position="110"/>
        <end position="128"/>
    </location>
</feature>
<comment type="subcellular location">
    <subcellularLocation>
        <location evidence="1">Cell membrane</location>
        <topology evidence="1">Multi-pass membrane protein</topology>
    </subcellularLocation>
</comment>
<reference evidence="9 10" key="1">
    <citation type="journal article" date="2014" name="Int. J. Syst. Evol. Microbiol.">
        <title>Complete genome sequence of Corynebacterium casei LMG S-19264T (=DSM 44701T), isolated from a smear-ripened cheese.</title>
        <authorList>
            <consortium name="US DOE Joint Genome Institute (JGI-PGF)"/>
            <person name="Walter F."/>
            <person name="Albersmeier A."/>
            <person name="Kalinowski J."/>
            <person name="Ruckert C."/>
        </authorList>
    </citation>
    <scope>NUCLEOTIDE SEQUENCE [LARGE SCALE GENOMIC DNA]</scope>
    <source>
        <strain evidence="9 10">KCTC 12866</strain>
    </source>
</reference>
<gene>
    <name evidence="9" type="ORF">GCM10007390_33710</name>
</gene>
<organism evidence="9 10">
    <name type="scientific">Persicitalea jodogahamensis</name>
    <dbReference type="NCBI Taxonomy" id="402147"/>
    <lineage>
        <taxon>Bacteria</taxon>
        <taxon>Pseudomonadati</taxon>
        <taxon>Bacteroidota</taxon>
        <taxon>Cytophagia</taxon>
        <taxon>Cytophagales</taxon>
        <taxon>Spirosomataceae</taxon>
        <taxon>Persicitalea</taxon>
    </lineage>
</organism>
<dbReference type="AlphaFoldDB" id="A0A8J3DAN4"/>
<evidence type="ECO:0000259" key="8">
    <source>
        <dbReference type="Pfam" id="PF02308"/>
    </source>
</evidence>
<comment type="caution">
    <text evidence="9">The sequence shown here is derived from an EMBL/GenBank/DDBJ whole genome shotgun (WGS) entry which is preliminary data.</text>
</comment>
<feature type="transmembrane region" description="Helical" evidence="7">
    <location>
        <begin position="34"/>
        <end position="55"/>
    </location>
</feature>
<keyword evidence="6 7" id="KW-0472">Membrane</keyword>
<proteinExistence type="inferred from homology"/>
<comment type="similarity">
    <text evidence="2">Belongs to the MgtC/SapB family.</text>
</comment>
<evidence type="ECO:0000256" key="3">
    <source>
        <dbReference type="ARBA" id="ARBA00022475"/>
    </source>
</evidence>
<keyword evidence="5 7" id="KW-1133">Transmembrane helix</keyword>
<dbReference type="Proteomes" id="UP000598271">
    <property type="component" value="Unassembled WGS sequence"/>
</dbReference>
<dbReference type="EMBL" id="BMXF01000003">
    <property type="protein sequence ID" value="GHB76970.1"/>
    <property type="molecule type" value="Genomic_DNA"/>
</dbReference>
<name>A0A8J3DAN4_9BACT</name>
<feature type="domain" description="MgtC/SapB/SrpB/YhiD N-terminal" evidence="8">
    <location>
        <begin position="11"/>
        <end position="130"/>
    </location>
</feature>
<dbReference type="Pfam" id="PF02308">
    <property type="entry name" value="MgtC"/>
    <property type="match status" value="1"/>
</dbReference>
<dbReference type="InterPro" id="IPR003416">
    <property type="entry name" value="MgtC/SapB/SrpB/YhiD_fam"/>
</dbReference>
<keyword evidence="10" id="KW-1185">Reference proteome</keyword>
<accession>A0A8J3DAN4</accession>
<evidence type="ECO:0000256" key="6">
    <source>
        <dbReference type="ARBA" id="ARBA00023136"/>
    </source>
</evidence>
<evidence type="ECO:0000313" key="9">
    <source>
        <dbReference type="EMBL" id="GHB76970.1"/>
    </source>
</evidence>
<protein>
    <recommendedName>
        <fullName evidence="8">MgtC/SapB/SrpB/YhiD N-terminal domain-containing protein</fullName>
    </recommendedName>
</protein>
<dbReference type="PANTHER" id="PTHR33778">
    <property type="entry name" value="PROTEIN MGTC"/>
    <property type="match status" value="1"/>
</dbReference>
<keyword evidence="3" id="KW-1003">Cell membrane</keyword>
<feature type="transmembrane region" description="Helical" evidence="7">
    <location>
        <begin position="61"/>
        <end position="78"/>
    </location>
</feature>
<dbReference type="InterPro" id="IPR049177">
    <property type="entry name" value="MgtC_SapB_SrpB_YhiD_N"/>
</dbReference>
<dbReference type="GO" id="GO:0005886">
    <property type="term" value="C:plasma membrane"/>
    <property type="evidence" value="ECO:0007669"/>
    <property type="project" value="UniProtKB-SubCell"/>
</dbReference>
<dbReference type="PANTHER" id="PTHR33778:SF1">
    <property type="entry name" value="MAGNESIUM TRANSPORTER YHID-RELATED"/>
    <property type="match status" value="1"/>
</dbReference>
<sequence length="210" mass="23729">MDFFWDDIVKLLIAFGTGAIIGFEREYRSKSAGLRTMILISLGSTMFTIVSVRIGADPSRMAANVVTGIGFLGGGIIFRETNRVHGTTTAATVWAVAALGVSIGSGLYDLLIVASFMLLFALIVMNIFEKRFIHYKNQVRNYRIVSPYRHKMLKQYEKLFEEHGLRVKRGKQNLAGERISGNWVLEGSEKEHEKLIRRLLNEPDIIELDF</sequence>